<keyword evidence="3" id="KW-1185">Reference proteome</keyword>
<keyword evidence="1" id="KW-0732">Signal</keyword>
<feature type="signal peptide" evidence="1">
    <location>
        <begin position="1"/>
        <end position="24"/>
    </location>
</feature>
<evidence type="ECO:0000256" key="1">
    <source>
        <dbReference type="SAM" id="SignalP"/>
    </source>
</evidence>
<organism evidence="2 3">
    <name type="scientific">Catalinimonas alkaloidigena</name>
    <dbReference type="NCBI Taxonomy" id="1075417"/>
    <lineage>
        <taxon>Bacteria</taxon>
        <taxon>Pseudomonadati</taxon>
        <taxon>Bacteroidota</taxon>
        <taxon>Cytophagia</taxon>
        <taxon>Cytophagales</taxon>
        <taxon>Catalimonadaceae</taxon>
        <taxon>Catalinimonas</taxon>
    </lineage>
</organism>
<evidence type="ECO:0000313" key="3">
    <source>
        <dbReference type="Proteomes" id="UP000198510"/>
    </source>
</evidence>
<proteinExistence type="predicted"/>
<dbReference type="RefSeq" id="WP_089678331.1">
    <property type="nucleotide sequence ID" value="NZ_FNFO01000001.1"/>
</dbReference>
<gene>
    <name evidence="2" type="ORF">SAMN05421823_101368</name>
</gene>
<reference evidence="2 3" key="1">
    <citation type="submission" date="2016-10" db="EMBL/GenBank/DDBJ databases">
        <authorList>
            <person name="de Groot N.N."/>
        </authorList>
    </citation>
    <scope>NUCLEOTIDE SEQUENCE [LARGE SCALE GENOMIC DNA]</scope>
    <source>
        <strain evidence="2 3">DSM 25186</strain>
    </source>
</reference>
<feature type="chain" id="PRO_5011689984" evidence="1">
    <location>
        <begin position="25"/>
        <end position="295"/>
    </location>
</feature>
<dbReference type="Proteomes" id="UP000198510">
    <property type="component" value="Unassembled WGS sequence"/>
</dbReference>
<dbReference type="AlphaFoldDB" id="A0A1G8XJ92"/>
<evidence type="ECO:0000313" key="2">
    <source>
        <dbReference type="EMBL" id="SDJ89975.1"/>
    </source>
</evidence>
<accession>A0A1G8XJ92</accession>
<dbReference type="OrthoDB" id="646864at2"/>
<dbReference type="Gene3D" id="2.60.40.2340">
    <property type="match status" value="1"/>
</dbReference>
<name>A0A1G8XJ92_9BACT</name>
<protein>
    <submittedName>
        <fullName evidence="2">Uncharacterized protein</fullName>
    </submittedName>
</protein>
<sequence>MTTTFHKYTFGLLLVCLTLCSACQQDPFDGFVSRERAITQFVVGEAQIGAAEITRTLDSALVTVYVKPGTDLSNVTPFVMTSYQSTVTPASGEAVNFAANNHRVTYRVTAESGETRDWTVEVKEYQFDLEGTWQVIGFQFTYFIGEGEDWGWSGTKDLANNLPGAAAETDDRLSFALEGVREDGMLYGTYTHDPGADGVYGTFLFDDGTDYAYKFRKLPAGQGTFVRNLSNNTLTFQQSDGSNTQSMTLEWASAEKTQLQLPFAPGPYDIDWNGSGNKMELGAAKVFWYALKKVE</sequence>
<dbReference type="EMBL" id="FNFO01000001">
    <property type="protein sequence ID" value="SDJ89975.1"/>
    <property type="molecule type" value="Genomic_DNA"/>
</dbReference>
<dbReference type="STRING" id="1075417.SAMN05421823_101368"/>